<feature type="region of interest" description="Disordered" evidence="3">
    <location>
        <begin position="21"/>
        <end position="58"/>
    </location>
</feature>
<gene>
    <name evidence="4" type="ORF">BJ971_007434</name>
</gene>
<evidence type="ECO:0000313" key="5">
    <source>
        <dbReference type="Proteomes" id="UP000578112"/>
    </source>
</evidence>
<protein>
    <recommendedName>
        <fullName evidence="2">RNA 2',3'-cyclic phosphodiesterase</fullName>
        <shortName evidence="2">RNA 2',3'-CPDase</shortName>
        <ecNumber evidence="2">3.1.4.58</ecNumber>
    </recommendedName>
</protein>
<dbReference type="SUPFAM" id="SSF55144">
    <property type="entry name" value="LigT-like"/>
    <property type="match status" value="1"/>
</dbReference>
<dbReference type="Gene3D" id="3.90.1140.10">
    <property type="entry name" value="Cyclic phosphodiesterase"/>
    <property type="match status" value="1"/>
</dbReference>
<proteinExistence type="inferred from homology"/>
<evidence type="ECO:0000313" key="4">
    <source>
        <dbReference type="EMBL" id="MBB4766878.1"/>
    </source>
</evidence>
<evidence type="ECO:0000256" key="3">
    <source>
        <dbReference type="SAM" id="MobiDB-lite"/>
    </source>
</evidence>
<evidence type="ECO:0000256" key="2">
    <source>
        <dbReference type="HAMAP-Rule" id="MF_01940"/>
    </source>
</evidence>
<comment type="catalytic activity">
    <reaction evidence="2">
        <text>a 3'-end 2',3'-cyclophospho-ribonucleotide-RNA + H2O = a 3'-end 2'-phospho-ribonucleotide-RNA + H(+)</text>
        <dbReference type="Rhea" id="RHEA:11828"/>
        <dbReference type="Rhea" id="RHEA-COMP:10464"/>
        <dbReference type="Rhea" id="RHEA-COMP:17353"/>
        <dbReference type="ChEBI" id="CHEBI:15377"/>
        <dbReference type="ChEBI" id="CHEBI:15378"/>
        <dbReference type="ChEBI" id="CHEBI:83064"/>
        <dbReference type="ChEBI" id="CHEBI:173113"/>
        <dbReference type="EC" id="3.1.4.58"/>
    </reaction>
</comment>
<reference evidence="4 5" key="1">
    <citation type="submission" date="2020-08" db="EMBL/GenBank/DDBJ databases">
        <title>Sequencing the genomes of 1000 actinobacteria strains.</title>
        <authorList>
            <person name="Klenk H.-P."/>
        </authorList>
    </citation>
    <scope>NUCLEOTIDE SEQUENCE [LARGE SCALE GENOMIC DNA]</scope>
    <source>
        <strain evidence="4 5">DSM 43149</strain>
    </source>
</reference>
<dbReference type="RefSeq" id="WP_184997971.1">
    <property type="nucleotide sequence ID" value="NZ_BOMK01000073.1"/>
</dbReference>
<name>A0A7W7I646_9ACTN</name>
<keyword evidence="4" id="KW-0436">Ligase</keyword>
<keyword evidence="1 2" id="KW-0378">Hydrolase</keyword>
<accession>A0A7W7I646</accession>
<feature type="short sequence motif" description="HXTX 1" evidence="2">
    <location>
        <begin position="72"/>
        <end position="75"/>
    </location>
</feature>
<dbReference type="PANTHER" id="PTHR35561">
    <property type="entry name" value="RNA 2',3'-CYCLIC PHOSPHODIESTERASE"/>
    <property type="match status" value="1"/>
</dbReference>
<comment type="function">
    <text evidence="2">Hydrolyzes RNA 2',3'-cyclic phosphodiester to an RNA 2'-phosphomonoester.</text>
</comment>
<dbReference type="InterPro" id="IPR009097">
    <property type="entry name" value="Cyclic_Pdiesterase"/>
</dbReference>
<dbReference type="AlphaFoldDB" id="A0A7W7I646"/>
<dbReference type="GO" id="GO:0004113">
    <property type="term" value="F:2',3'-cyclic-nucleotide 3'-phosphodiesterase activity"/>
    <property type="evidence" value="ECO:0007669"/>
    <property type="project" value="InterPro"/>
</dbReference>
<dbReference type="InterPro" id="IPR004175">
    <property type="entry name" value="RNA_CPDase"/>
</dbReference>
<dbReference type="GO" id="GO:0008664">
    <property type="term" value="F:RNA 2',3'-cyclic 3'-phosphodiesterase activity"/>
    <property type="evidence" value="ECO:0007669"/>
    <property type="project" value="UniProtKB-EC"/>
</dbReference>
<dbReference type="HAMAP" id="MF_01940">
    <property type="entry name" value="RNA_CPDase"/>
    <property type="match status" value="1"/>
</dbReference>
<comment type="caution">
    <text evidence="4">The sequence shown here is derived from an EMBL/GenBank/DDBJ whole genome shotgun (WGS) entry which is preliminary data.</text>
</comment>
<sequence length="199" mass="21863">MRLFVAVFPPDDVRKDLHRRLTEPADDGGRQSDVTNGYGGPFGAPNDDPSLSPGLPRRHKGGVRLTAVDKWHVTLAFLGEVPAERLPDVERALDAVTVPRGVELRLRGGGQFGRDRSTVLWAAVDGDLGPLHAEVHEKLEAAGLPHDDRDFTPHLTVAYTQDAAVRRALGGYRGPSWTLHEIALVRSDPNEGYTQLRTW</sequence>
<feature type="short sequence motif" description="HXTX 2" evidence="2">
    <location>
        <begin position="154"/>
        <end position="157"/>
    </location>
</feature>
<dbReference type="NCBIfam" id="TIGR02258">
    <property type="entry name" value="2_5_ligase"/>
    <property type="match status" value="1"/>
</dbReference>
<dbReference type="PANTHER" id="PTHR35561:SF1">
    <property type="entry name" value="RNA 2',3'-CYCLIC PHOSPHODIESTERASE"/>
    <property type="match status" value="1"/>
</dbReference>
<organism evidence="4 5">
    <name type="scientific">Actinoplanes digitatis</name>
    <dbReference type="NCBI Taxonomy" id="1868"/>
    <lineage>
        <taxon>Bacteria</taxon>
        <taxon>Bacillati</taxon>
        <taxon>Actinomycetota</taxon>
        <taxon>Actinomycetes</taxon>
        <taxon>Micromonosporales</taxon>
        <taxon>Micromonosporaceae</taxon>
        <taxon>Actinoplanes</taxon>
    </lineage>
</organism>
<keyword evidence="5" id="KW-1185">Reference proteome</keyword>
<feature type="compositionally biased region" description="Basic and acidic residues" evidence="3">
    <location>
        <begin position="21"/>
        <end position="30"/>
    </location>
</feature>
<comment type="similarity">
    <text evidence="2">Belongs to the 2H phosphoesterase superfamily. ThpR family.</text>
</comment>
<feature type="active site" description="Proton acceptor" evidence="2">
    <location>
        <position position="154"/>
    </location>
</feature>
<evidence type="ECO:0000256" key="1">
    <source>
        <dbReference type="ARBA" id="ARBA00022801"/>
    </source>
</evidence>
<dbReference type="Proteomes" id="UP000578112">
    <property type="component" value="Unassembled WGS sequence"/>
</dbReference>
<dbReference type="Pfam" id="PF13563">
    <property type="entry name" value="2_5_RNA_ligase2"/>
    <property type="match status" value="1"/>
</dbReference>
<dbReference type="EC" id="3.1.4.58" evidence="2"/>
<dbReference type="GO" id="GO:0016874">
    <property type="term" value="F:ligase activity"/>
    <property type="evidence" value="ECO:0007669"/>
    <property type="project" value="UniProtKB-KW"/>
</dbReference>
<feature type="active site" description="Proton donor" evidence="2">
    <location>
        <position position="72"/>
    </location>
</feature>
<dbReference type="EMBL" id="JACHNH010000001">
    <property type="protein sequence ID" value="MBB4766878.1"/>
    <property type="molecule type" value="Genomic_DNA"/>
</dbReference>